<reference evidence="2 3" key="1">
    <citation type="submission" date="2022-12" db="EMBL/GenBank/DDBJ databases">
        <title>Chromosome-level genome of Tegillarca granosa.</title>
        <authorList>
            <person name="Kim J."/>
        </authorList>
    </citation>
    <scope>NUCLEOTIDE SEQUENCE [LARGE SCALE GENOMIC DNA]</scope>
    <source>
        <strain evidence="2">Teg-2019</strain>
        <tissue evidence="2">Adductor muscle</tissue>
    </source>
</reference>
<proteinExistence type="predicted"/>
<name>A0ABQ9EZW4_TEGGR</name>
<accession>A0ABQ9EZW4</accession>
<dbReference type="PANTHER" id="PTHR46600:SF11">
    <property type="entry name" value="THAP DOMAIN-CONTAINING PROTEIN 10"/>
    <property type="match status" value="1"/>
</dbReference>
<dbReference type="EMBL" id="JARBDR010000657">
    <property type="protein sequence ID" value="KAJ8309512.1"/>
    <property type="molecule type" value="Genomic_DNA"/>
</dbReference>
<dbReference type="Proteomes" id="UP001217089">
    <property type="component" value="Unassembled WGS sequence"/>
</dbReference>
<dbReference type="PANTHER" id="PTHR46600">
    <property type="entry name" value="THAP DOMAIN-CONTAINING"/>
    <property type="match status" value="1"/>
</dbReference>
<comment type="caution">
    <text evidence="2">The sequence shown here is derived from an EMBL/GenBank/DDBJ whole genome shotgun (WGS) entry which is preliminary data.</text>
</comment>
<evidence type="ECO:0000313" key="2">
    <source>
        <dbReference type="EMBL" id="KAJ8309512.1"/>
    </source>
</evidence>
<sequence length="207" mass="23243">MSGGRGIVCVANLDNFDNGLISLPSAYSSLCSDHFTEECFPVKYCIMKSVGQSPQQKRLKLGSVPTILSKTEQASPKRPFTAINHRCPCNETPSVPKETKTAFVKREKRRARLIKNAGHEILHILTNNNTCITDKKEHPVPVSSEEDNYKPNSSVTPYDVKENERSCVTSRNVGCQLSLSRKEYRSHYVQARFIGKNKGTHNFKLTL</sequence>
<evidence type="ECO:0000313" key="3">
    <source>
        <dbReference type="Proteomes" id="UP001217089"/>
    </source>
</evidence>
<evidence type="ECO:0008006" key="4">
    <source>
        <dbReference type="Google" id="ProtNLM"/>
    </source>
</evidence>
<keyword evidence="3" id="KW-1185">Reference proteome</keyword>
<dbReference type="InterPro" id="IPR026516">
    <property type="entry name" value="THAP1/10"/>
</dbReference>
<protein>
    <recommendedName>
        <fullName evidence="4">THAP-type domain-containing protein</fullName>
    </recommendedName>
</protein>
<gene>
    <name evidence="2" type="ORF">KUTeg_014386</name>
</gene>
<organism evidence="2 3">
    <name type="scientific">Tegillarca granosa</name>
    <name type="common">Malaysian cockle</name>
    <name type="synonym">Anadara granosa</name>
    <dbReference type="NCBI Taxonomy" id="220873"/>
    <lineage>
        <taxon>Eukaryota</taxon>
        <taxon>Metazoa</taxon>
        <taxon>Spiralia</taxon>
        <taxon>Lophotrochozoa</taxon>
        <taxon>Mollusca</taxon>
        <taxon>Bivalvia</taxon>
        <taxon>Autobranchia</taxon>
        <taxon>Pteriomorphia</taxon>
        <taxon>Arcoida</taxon>
        <taxon>Arcoidea</taxon>
        <taxon>Arcidae</taxon>
        <taxon>Tegillarca</taxon>
    </lineage>
</organism>
<evidence type="ECO:0000256" key="1">
    <source>
        <dbReference type="SAM" id="MobiDB-lite"/>
    </source>
</evidence>
<feature type="region of interest" description="Disordered" evidence="1">
    <location>
        <begin position="138"/>
        <end position="158"/>
    </location>
</feature>